<gene>
    <name evidence="3" type="ORF">FED44_03670</name>
</gene>
<comment type="similarity">
    <text evidence="1">Belongs to the AHA1 family.</text>
</comment>
<protein>
    <submittedName>
        <fullName evidence="3">SRPBCC family protein</fullName>
    </submittedName>
</protein>
<proteinExistence type="inferred from homology"/>
<dbReference type="Proteomes" id="UP000309033">
    <property type="component" value="Unassembled WGS sequence"/>
</dbReference>
<sequence>MKATLDELDGRPVLRMERRLSHPREKVWRAITEPERLGLWFPFTVAEMDLRVGGKIVFGGGMTLDAEITELDPPRVFAFVQRSTPEMPREGDNLLRFELSPEEGGGCLLVFTQVFDDRPAAASYASGWQVCLGALDAVVAGRSPEWPEGNFPELHQAYVEAFGLTEAVAGRADGPGGRQVRFERQLTRPVEEVWNAVGAAAATIGAPVPDRLGEGTVTAVRTPGAPGAGPGAETPAYVEFTVAPAGPERPGAIHAEDGRRVRWELSRGTGHGARLVVTDTGATGHTSVLEEWRDRIETLARDLVG</sequence>
<keyword evidence="4" id="KW-1185">Reference proteome</keyword>
<dbReference type="Pfam" id="PF08327">
    <property type="entry name" value="AHSA1"/>
    <property type="match status" value="1"/>
</dbReference>
<feature type="domain" description="Activator of Hsp90 ATPase homologue 1/2-like C-terminal" evidence="2">
    <location>
        <begin position="22"/>
        <end position="139"/>
    </location>
</feature>
<evidence type="ECO:0000313" key="4">
    <source>
        <dbReference type="Proteomes" id="UP000309033"/>
    </source>
</evidence>
<evidence type="ECO:0000256" key="1">
    <source>
        <dbReference type="ARBA" id="ARBA00006817"/>
    </source>
</evidence>
<dbReference type="EMBL" id="VANP01000001">
    <property type="protein sequence ID" value="TLP66568.1"/>
    <property type="molecule type" value="Genomic_DNA"/>
</dbReference>
<dbReference type="OrthoDB" id="9803476at2"/>
<dbReference type="SUPFAM" id="SSF55961">
    <property type="entry name" value="Bet v1-like"/>
    <property type="match status" value="1"/>
</dbReference>
<dbReference type="AlphaFoldDB" id="A0A5R8ZLB6"/>
<accession>A0A5R8ZLB6</accession>
<dbReference type="InterPro" id="IPR023393">
    <property type="entry name" value="START-like_dom_sf"/>
</dbReference>
<dbReference type="CDD" id="cd08899">
    <property type="entry name" value="SRPBCC_CalC_Aha1-like_6"/>
    <property type="match status" value="1"/>
</dbReference>
<dbReference type="Gene3D" id="3.30.530.20">
    <property type="match status" value="1"/>
</dbReference>
<dbReference type="InterPro" id="IPR013538">
    <property type="entry name" value="ASHA1/2-like_C"/>
</dbReference>
<evidence type="ECO:0000259" key="2">
    <source>
        <dbReference type="Pfam" id="PF08327"/>
    </source>
</evidence>
<comment type="caution">
    <text evidence="3">The sequence shown here is derived from an EMBL/GenBank/DDBJ whole genome shotgun (WGS) entry which is preliminary data.</text>
</comment>
<name>A0A5R8ZLB6_9ACTN</name>
<reference evidence="3" key="1">
    <citation type="submission" date="2019-05" db="EMBL/GenBank/DDBJ databases">
        <title>Isolation, diversity and antifungal activity of Actinobacteria from wheat.</title>
        <authorList>
            <person name="Yu B."/>
        </authorList>
    </citation>
    <scope>NUCLEOTIDE SEQUENCE [LARGE SCALE GENOMIC DNA]</scope>
    <source>
        <strain evidence="3">NEAU-HEGS1-5</strain>
    </source>
</reference>
<evidence type="ECO:0000313" key="3">
    <source>
        <dbReference type="EMBL" id="TLP66568.1"/>
    </source>
</evidence>
<organism evidence="3 4">
    <name type="scientific">Microbispora triticiradicis</name>
    <dbReference type="NCBI Taxonomy" id="2200763"/>
    <lineage>
        <taxon>Bacteria</taxon>
        <taxon>Bacillati</taxon>
        <taxon>Actinomycetota</taxon>
        <taxon>Actinomycetes</taxon>
        <taxon>Streptosporangiales</taxon>
        <taxon>Streptosporangiaceae</taxon>
        <taxon>Microbispora</taxon>
    </lineage>
</organism>